<evidence type="ECO:0000313" key="2">
    <source>
        <dbReference type="Proteomes" id="UP000191931"/>
    </source>
</evidence>
<name>A0A1W1HAX1_9BACT</name>
<gene>
    <name evidence="1" type="ORF">MTBBW1_1890025</name>
</gene>
<accession>A0A1W1HAX1</accession>
<sequence>MILQNLIFKSIEFDAFKKMKLEVTIGRKKFGCRGYFVGLSIVSIGYLI</sequence>
<dbReference type="RefSeq" id="WP_186441570.1">
    <property type="nucleotide sequence ID" value="NZ_LT828554.1"/>
</dbReference>
<dbReference type="EMBL" id="FWEV01000100">
    <property type="protein sequence ID" value="SLM29627.1"/>
    <property type="molecule type" value="Genomic_DNA"/>
</dbReference>
<protein>
    <submittedName>
        <fullName evidence="1">Uncharacterized protein</fullName>
    </submittedName>
</protein>
<dbReference type="Proteomes" id="UP000191931">
    <property type="component" value="Unassembled WGS sequence"/>
</dbReference>
<proteinExistence type="predicted"/>
<reference evidence="1 2" key="1">
    <citation type="submission" date="2017-03" db="EMBL/GenBank/DDBJ databases">
        <authorList>
            <person name="Afonso C.L."/>
            <person name="Miller P.J."/>
            <person name="Scott M.A."/>
            <person name="Spackman E."/>
            <person name="Goraichik I."/>
            <person name="Dimitrov K.M."/>
            <person name="Suarez D.L."/>
            <person name="Swayne D.E."/>
        </authorList>
    </citation>
    <scope>NUCLEOTIDE SEQUENCE [LARGE SCALE GENOMIC DNA]</scope>
    <source>
        <strain evidence="1">PRJEB14757</strain>
    </source>
</reference>
<dbReference type="AlphaFoldDB" id="A0A1W1HAX1"/>
<keyword evidence="2" id="KW-1185">Reference proteome</keyword>
<dbReference type="STRING" id="1246637.MTBBW1_1890025"/>
<evidence type="ECO:0000313" key="1">
    <source>
        <dbReference type="EMBL" id="SLM29627.1"/>
    </source>
</evidence>
<organism evidence="1 2">
    <name type="scientific">Desulfamplus magnetovallimortis</name>
    <dbReference type="NCBI Taxonomy" id="1246637"/>
    <lineage>
        <taxon>Bacteria</taxon>
        <taxon>Pseudomonadati</taxon>
        <taxon>Thermodesulfobacteriota</taxon>
        <taxon>Desulfobacteria</taxon>
        <taxon>Desulfobacterales</taxon>
        <taxon>Desulfobacteraceae</taxon>
        <taxon>Desulfamplus</taxon>
    </lineage>
</organism>